<feature type="transmembrane region" description="Helical" evidence="1">
    <location>
        <begin position="183"/>
        <end position="203"/>
    </location>
</feature>
<dbReference type="RefSeq" id="WP_206716785.1">
    <property type="nucleotide sequence ID" value="NZ_CP071091.1"/>
</dbReference>
<reference evidence="3 4" key="1">
    <citation type="submission" date="2021-02" db="EMBL/GenBank/DDBJ databases">
        <title>De Novo genome assembly of isolated myxobacteria.</title>
        <authorList>
            <person name="Stevens D.C."/>
        </authorList>
    </citation>
    <scope>NUCLEOTIDE SEQUENCE [LARGE SCALE GENOMIC DNA]</scope>
    <source>
        <strain evidence="3 4">SCHIC003</strain>
    </source>
</reference>
<gene>
    <name evidence="3" type="ORF">JY572_02855</name>
</gene>
<dbReference type="PANTHER" id="PTHR38033:SF1">
    <property type="entry name" value="DOTU FAMILY TYPE IV_VI SECRETION SYSTEM PROTEIN"/>
    <property type="match status" value="1"/>
</dbReference>
<dbReference type="EMBL" id="CP071091">
    <property type="protein sequence ID" value="QSQ15043.1"/>
    <property type="molecule type" value="Genomic_DNA"/>
</dbReference>
<proteinExistence type="predicted"/>
<organism evidence="3 4">
    <name type="scientific">Myxococcus landrumensis</name>
    <dbReference type="NCBI Taxonomy" id="2813577"/>
    <lineage>
        <taxon>Bacteria</taxon>
        <taxon>Pseudomonadati</taxon>
        <taxon>Myxococcota</taxon>
        <taxon>Myxococcia</taxon>
        <taxon>Myxococcales</taxon>
        <taxon>Cystobacterineae</taxon>
        <taxon>Myxococcaceae</taxon>
        <taxon>Myxococcus</taxon>
    </lineage>
</organism>
<evidence type="ECO:0000259" key="2">
    <source>
        <dbReference type="Pfam" id="PF09850"/>
    </source>
</evidence>
<dbReference type="NCBIfam" id="TIGR03349">
    <property type="entry name" value="IV_VI_DotU"/>
    <property type="match status" value="1"/>
</dbReference>
<dbReference type="Gene3D" id="1.25.40.590">
    <property type="entry name" value="Type IV / VI secretion system, DotU"/>
    <property type="match status" value="1"/>
</dbReference>
<dbReference type="Proteomes" id="UP000663090">
    <property type="component" value="Chromosome"/>
</dbReference>
<evidence type="ECO:0000256" key="1">
    <source>
        <dbReference type="SAM" id="Phobius"/>
    </source>
</evidence>
<keyword evidence="1" id="KW-0472">Membrane</keyword>
<feature type="domain" description="Type IV / VI secretion system DotU" evidence="2">
    <location>
        <begin position="7"/>
        <end position="204"/>
    </location>
</feature>
<evidence type="ECO:0000313" key="3">
    <source>
        <dbReference type="EMBL" id="QSQ15043.1"/>
    </source>
</evidence>
<sequence length="227" mass="25831">MDRINSITQESFGALLQLRQFGDNALPAAELVHRQLRTFFDRMLKRANELGFGQQDAQEIAYPIVALADELALARADSFREYWLANLLQFHYFRENRAGDGFFTRLEEVRKDLQRTEILRVYYLCLLFGFRGRFRVRGGELELMQLTEALQRELSKTYKFDTELLSPRGDRPPDSAVSAKRTLPLLAISGAAVVFALLVYTGLRIGLSSSVSSLIEEVTTSSTQQQP</sequence>
<dbReference type="PANTHER" id="PTHR38033">
    <property type="entry name" value="MEMBRANE PROTEIN-RELATED"/>
    <property type="match status" value="1"/>
</dbReference>
<keyword evidence="4" id="KW-1185">Reference proteome</keyword>
<dbReference type="Pfam" id="PF09850">
    <property type="entry name" value="DotU"/>
    <property type="match status" value="1"/>
</dbReference>
<protein>
    <submittedName>
        <fullName evidence="3">DotU family type IV/VI secretion system protein</fullName>
    </submittedName>
</protein>
<dbReference type="InterPro" id="IPR017732">
    <property type="entry name" value="T4/T6SS_DotU"/>
</dbReference>
<keyword evidence="1" id="KW-0812">Transmembrane</keyword>
<evidence type="ECO:0000313" key="4">
    <source>
        <dbReference type="Proteomes" id="UP000663090"/>
    </source>
</evidence>
<dbReference type="InterPro" id="IPR038522">
    <property type="entry name" value="T4/T6SS_DotU_sf"/>
</dbReference>
<accession>A0ABX7N9E6</accession>
<name>A0ABX7N9E6_9BACT</name>
<keyword evidence="1" id="KW-1133">Transmembrane helix</keyword>